<dbReference type="AlphaFoldDB" id="A0AAV0NSV1"/>
<name>A0AAV0NSV1_9ROSI</name>
<gene>
    <name evidence="1" type="ORF">LITE_LOCUS34933</name>
</gene>
<organism evidence="1 2">
    <name type="scientific">Linum tenue</name>
    <dbReference type="NCBI Taxonomy" id="586396"/>
    <lineage>
        <taxon>Eukaryota</taxon>
        <taxon>Viridiplantae</taxon>
        <taxon>Streptophyta</taxon>
        <taxon>Embryophyta</taxon>
        <taxon>Tracheophyta</taxon>
        <taxon>Spermatophyta</taxon>
        <taxon>Magnoliopsida</taxon>
        <taxon>eudicotyledons</taxon>
        <taxon>Gunneridae</taxon>
        <taxon>Pentapetalae</taxon>
        <taxon>rosids</taxon>
        <taxon>fabids</taxon>
        <taxon>Malpighiales</taxon>
        <taxon>Linaceae</taxon>
        <taxon>Linum</taxon>
    </lineage>
</organism>
<accession>A0AAV0NSV1</accession>
<sequence>MGQSLYGQLVLGKGVSSGLDEQLARQVQKAASAEKQRVAEEVASMLKLKVELGSSSSESIDKVVAALRAAAEVACQRVQEPRLCSG</sequence>
<evidence type="ECO:0000313" key="2">
    <source>
        <dbReference type="Proteomes" id="UP001154282"/>
    </source>
</evidence>
<dbReference type="Proteomes" id="UP001154282">
    <property type="component" value="Unassembled WGS sequence"/>
</dbReference>
<evidence type="ECO:0000313" key="1">
    <source>
        <dbReference type="EMBL" id="CAI0461449.1"/>
    </source>
</evidence>
<dbReference type="EMBL" id="CAMGYJ010000008">
    <property type="protein sequence ID" value="CAI0461449.1"/>
    <property type="molecule type" value="Genomic_DNA"/>
</dbReference>
<comment type="caution">
    <text evidence="1">The sequence shown here is derived from an EMBL/GenBank/DDBJ whole genome shotgun (WGS) entry which is preliminary data.</text>
</comment>
<protein>
    <submittedName>
        <fullName evidence="1">Uncharacterized protein</fullName>
    </submittedName>
</protein>
<keyword evidence="2" id="KW-1185">Reference proteome</keyword>
<proteinExistence type="predicted"/>
<reference evidence="1" key="1">
    <citation type="submission" date="2022-08" db="EMBL/GenBank/DDBJ databases">
        <authorList>
            <person name="Gutierrez-Valencia J."/>
        </authorList>
    </citation>
    <scope>NUCLEOTIDE SEQUENCE</scope>
</reference>